<dbReference type="InterPro" id="IPR046164">
    <property type="entry name" value="DUF6166"/>
</dbReference>
<gene>
    <name evidence="1" type="ORF">SAMN00768000_0203</name>
</gene>
<dbReference type="Pfam" id="PF19663">
    <property type="entry name" value="DUF6166"/>
    <property type="match status" value="1"/>
</dbReference>
<evidence type="ECO:0000313" key="1">
    <source>
        <dbReference type="EMBL" id="SMC01991.1"/>
    </source>
</evidence>
<dbReference type="Proteomes" id="UP000192660">
    <property type="component" value="Unassembled WGS sequence"/>
</dbReference>
<dbReference type="AlphaFoldDB" id="A0A1W1W6R6"/>
<sequence>MMGEKARRTMDTTTYRGLRDASGVRVLIEANGMPVGDLPNTGYHSPTGFEWGYAGSGPADLAFALLHAVFADRQLADRAHQVFKAEIIARLPYDGWALTAAEIRAWWKSRYGSFRAR</sequence>
<protein>
    <submittedName>
        <fullName evidence="1">Uncharacterized protein</fullName>
    </submittedName>
</protein>
<dbReference type="EMBL" id="FWWY01000001">
    <property type="protein sequence ID" value="SMC01991.1"/>
    <property type="molecule type" value="Genomic_DNA"/>
</dbReference>
<evidence type="ECO:0000313" key="2">
    <source>
        <dbReference type="Proteomes" id="UP000192660"/>
    </source>
</evidence>
<proteinExistence type="predicted"/>
<name>A0A1W1W6R6_SULTA</name>
<reference evidence="2" key="1">
    <citation type="submission" date="2017-04" db="EMBL/GenBank/DDBJ databases">
        <authorList>
            <person name="Varghese N."/>
            <person name="Submissions S."/>
        </authorList>
    </citation>
    <scope>NUCLEOTIDE SEQUENCE [LARGE SCALE GENOMIC DNA]</scope>
    <source>
        <strain evidence="2">DSM 9293</strain>
    </source>
</reference>
<accession>A0A1W1W6R6</accession>
<organism evidence="1 2">
    <name type="scientific">Sulfobacillus thermosulfidooxidans (strain DSM 9293 / VKM B-1269 / AT-1)</name>
    <dbReference type="NCBI Taxonomy" id="929705"/>
    <lineage>
        <taxon>Bacteria</taxon>
        <taxon>Bacillati</taxon>
        <taxon>Bacillota</taxon>
        <taxon>Clostridia</taxon>
        <taxon>Eubacteriales</taxon>
        <taxon>Clostridiales Family XVII. Incertae Sedis</taxon>
        <taxon>Sulfobacillus</taxon>
    </lineage>
</organism>
<keyword evidence="2" id="KW-1185">Reference proteome</keyword>